<dbReference type="EMBL" id="JAHRIQ010086355">
    <property type="protein sequence ID" value="MEQ2249742.1"/>
    <property type="molecule type" value="Genomic_DNA"/>
</dbReference>
<comment type="caution">
    <text evidence="1">The sequence shown here is derived from an EMBL/GenBank/DDBJ whole genome shotgun (WGS) entry which is preliminary data.</text>
</comment>
<feature type="non-terminal residue" evidence="1">
    <location>
        <position position="1"/>
    </location>
</feature>
<dbReference type="Proteomes" id="UP001482620">
    <property type="component" value="Unassembled WGS sequence"/>
</dbReference>
<evidence type="ECO:0000313" key="2">
    <source>
        <dbReference type="Proteomes" id="UP001482620"/>
    </source>
</evidence>
<sequence length="62" mass="6941">NDRLTQRDPFAAVISVKIASTSGRDSFISQRLQQCEPSCWPNPGCQVNINQLHGVKDFSCYL</sequence>
<keyword evidence="2" id="KW-1185">Reference proteome</keyword>
<reference evidence="1 2" key="1">
    <citation type="submission" date="2021-06" db="EMBL/GenBank/DDBJ databases">
        <authorList>
            <person name="Palmer J.M."/>
        </authorList>
    </citation>
    <scope>NUCLEOTIDE SEQUENCE [LARGE SCALE GENOMIC DNA]</scope>
    <source>
        <strain evidence="2">if_2019</strain>
        <tissue evidence="1">Muscle</tissue>
    </source>
</reference>
<evidence type="ECO:0000313" key="1">
    <source>
        <dbReference type="EMBL" id="MEQ2249742.1"/>
    </source>
</evidence>
<name>A0ABV0V0X8_9TELE</name>
<proteinExistence type="predicted"/>
<organism evidence="1 2">
    <name type="scientific">Ilyodon furcidens</name>
    <name type="common">goldbreast splitfin</name>
    <dbReference type="NCBI Taxonomy" id="33524"/>
    <lineage>
        <taxon>Eukaryota</taxon>
        <taxon>Metazoa</taxon>
        <taxon>Chordata</taxon>
        <taxon>Craniata</taxon>
        <taxon>Vertebrata</taxon>
        <taxon>Euteleostomi</taxon>
        <taxon>Actinopterygii</taxon>
        <taxon>Neopterygii</taxon>
        <taxon>Teleostei</taxon>
        <taxon>Neoteleostei</taxon>
        <taxon>Acanthomorphata</taxon>
        <taxon>Ovalentaria</taxon>
        <taxon>Atherinomorphae</taxon>
        <taxon>Cyprinodontiformes</taxon>
        <taxon>Goodeidae</taxon>
        <taxon>Ilyodon</taxon>
    </lineage>
</organism>
<protein>
    <submittedName>
        <fullName evidence="1">Uncharacterized protein</fullName>
    </submittedName>
</protein>
<accession>A0ABV0V0X8</accession>
<gene>
    <name evidence="1" type="ORF">ILYODFUR_032404</name>
</gene>